<evidence type="ECO:0000313" key="3">
    <source>
        <dbReference type="EMBL" id="CAA9482512.1"/>
    </source>
</evidence>
<organism evidence="3">
    <name type="scientific">uncultured Solirubrobacteraceae bacterium</name>
    <dbReference type="NCBI Taxonomy" id="1162706"/>
    <lineage>
        <taxon>Bacteria</taxon>
        <taxon>Bacillati</taxon>
        <taxon>Actinomycetota</taxon>
        <taxon>Thermoleophilia</taxon>
        <taxon>Solirubrobacterales</taxon>
        <taxon>Solirubrobacteraceae</taxon>
        <taxon>environmental samples</taxon>
    </lineage>
</organism>
<evidence type="ECO:0000256" key="1">
    <source>
        <dbReference type="SAM" id="MobiDB-lite"/>
    </source>
</evidence>
<feature type="region of interest" description="Disordered" evidence="1">
    <location>
        <begin position="119"/>
        <end position="152"/>
    </location>
</feature>
<evidence type="ECO:0000256" key="2">
    <source>
        <dbReference type="SAM" id="SignalP"/>
    </source>
</evidence>
<keyword evidence="2" id="KW-0732">Signal</keyword>
<dbReference type="AlphaFoldDB" id="A0A6J4RV96"/>
<evidence type="ECO:0008006" key="4">
    <source>
        <dbReference type="Google" id="ProtNLM"/>
    </source>
</evidence>
<proteinExistence type="predicted"/>
<name>A0A6J4RV96_9ACTN</name>
<dbReference type="PROSITE" id="PS51257">
    <property type="entry name" value="PROKAR_LIPOPROTEIN"/>
    <property type="match status" value="1"/>
</dbReference>
<protein>
    <recommendedName>
        <fullName evidence="4">Small secreted protein</fullName>
    </recommendedName>
</protein>
<gene>
    <name evidence="3" type="ORF">AVDCRST_MAG85-760</name>
</gene>
<feature type="chain" id="PRO_5039247640" description="Small secreted protein" evidence="2">
    <location>
        <begin position="22"/>
        <end position="152"/>
    </location>
</feature>
<reference evidence="3" key="1">
    <citation type="submission" date="2020-02" db="EMBL/GenBank/DDBJ databases">
        <authorList>
            <person name="Meier V. D."/>
        </authorList>
    </citation>
    <scope>NUCLEOTIDE SEQUENCE</scope>
    <source>
        <strain evidence="3">AVDCRST_MAG85</strain>
    </source>
</reference>
<feature type="signal peptide" evidence="2">
    <location>
        <begin position="1"/>
        <end position="21"/>
    </location>
</feature>
<accession>A0A6J4RV96</accession>
<sequence length="152" mass="16588">MHLSKISGLTALALVSTIAFGCGDDEGGGALSKTEFEKQGNEICKKFETESKKLGNPQSIEELPEYADKALALFDKQLGELRELEPPKEYKSDFDKLLKTGDEAKGFIRDLKEAAESKDEKKIAAVGKEAESRDQTSDELAQKVGLTECGQD</sequence>
<dbReference type="EMBL" id="CADCVT010000082">
    <property type="protein sequence ID" value="CAA9482512.1"/>
    <property type="molecule type" value="Genomic_DNA"/>
</dbReference>
<feature type="compositionally biased region" description="Basic and acidic residues" evidence="1">
    <location>
        <begin position="119"/>
        <end position="136"/>
    </location>
</feature>